<dbReference type="RefSeq" id="WP_204909952.1">
    <property type="nucleotide sequence ID" value="NZ_JACJLV010000114.1"/>
</dbReference>
<dbReference type="GO" id="GO:0016757">
    <property type="term" value="F:glycosyltransferase activity"/>
    <property type="evidence" value="ECO:0007669"/>
    <property type="project" value="InterPro"/>
</dbReference>
<dbReference type="PANTHER" id="PTHR46401">
    <property type="entry name" value="GLYCOSYLTRANSFERASE WBBK-RELATED"/>
    <property type="match status" value="1"/>
</dbReference>
<dbReference type="SUPFAM" id="SSF53756">
    <property type="entry name" value="UDP-Glycosyltransferase/glycogen phosphorylase"/>
    <property type="match status" value="1"/>
</dbReference>
<feature type="domain" description="Glycosyl transferase family 1" evidence="2">
    <location>
        <begin position="16"/>
        <end position="188"/>
    </location>
</feature>
<comment type="caution">
    <text evidence="3">The sequence shown here is derived from an EMBL/GenBank/DDBJ whole genome shotgun (WGS) entry which is preliminary data.</text>
</comment>
<keyword evidence="1" id="KW-0808">Transferase</keyword>
<evidence type="ECO:0000313" key="4">
    <source>
        <dbReference type="Proteomes" id="UP000713880"/>
    </source>
</evidence>
<reference evidence="3" key="1">
    <citation type="submission" date="2020-08" db="EMBL/GenBank/DDBJ databases">
        <authorList>
            <person name="Cejkova D."/>
            <person name="Kubasova T."/>
            <person name="Jahodarova E."/>
            <person name="Rychlik I."/>
        </authorList>
    </citation>
    <scope>NUCLEOTIDE SEQUENCE</scope>
    <source>
        <strain evidence="3">An420c</strain>
    </source>
</reference>
<dbReference type="Pfam" id="PF00534">
    <property type="entry name" value="Glycos_transf_1"/>
    <property type="match status" value="1"/>
</dbReference>
<gene>
    <name evidence="3" type="ORF">H6A13_13040</name>
</gene>
<keyword evidence="4" id="KW-1185">Reference proteome</keyword>
<dbReference type="PANTHER" id="PTHR46401:SF2">
    <property type="entry name" value="GLYCOSYLTRANSFERASE WBBK-RELATED"/>
    <property type="match status" value="1"/>
</dbReference>
<evidence type="ECO:0000259" key="2">
    <source>
        <dbReference type="Pfam" id="PF00534"/>
    </source>
</evidence>
<accession>A0A938X507</accession>
<name>A0A938X507_9CLOT</name>
<feature type="non-terminal residue" evidence="3">
    <location>
        <position position="1"/>
    </location>
</feature>
<dbReference type="Proteomes" id="UP000713880">
    <property type="component" value="Unassembled WGS sequence"/>
</dbReference>
<dbReference type="InterPro" id="IPR001296">
    <property type="entry name" value="Glyco_trans_1"/>
</dbReference>
<dbReference type="AlphaFoldDB" id="A0A938X507"/>
<reference evidence="3" key="2">
    <citation type="journal article" date="2021" name="Sci. Rep.">
        <title>The distribution of antibiotic resistance genes in chicken gut microbiota commensals.</title>
        <authorList>
            <person name="Juricova H."/>
            <person name="Matiasovicova J."/>
            <person name="Kubasova T."/>
            <person name="Cejkova D."/>
            <person name="Rychlik I."/>
        </authorList>
    </citation>
    <scope>NUCLEOTIDE SEQUENCE</scope>
    <source>
        <strain evidence="3">An420c</strain>
    </source>
</reference>
<organism evidence="3 4">
    <name type="scientific">Mordavella massiliensis</name>
    <dbReference type="NCBI Taxonomy" id="1871024"/>
    <lineage>
        <taxon>Bacteria</taxon>
        <taxon>Bacillati</taxon>
        <taxon>Bacillota</taxon>
        <taxon>Clostridia</taxon>
        <taxon>Eubacteriales</taxon>
        <taxon>Clostridiaceae</taxon>
        <taxon>Mordavella</taxon>
    </lineage>
</organism>
<proteinExistence type="predicted"/>
<dbReference type="CDD" id="cd03801">
    <property type="entry name" value="GT4_PimA-like"/>
    <property type="match status" value="1"/>
</dbReference>
<dbReference type="Gene3D" id="3.40.50.2000">
    <property type="entry name" value="Glycogen Phosphorylase B"/>
    <property type="match status" value="1"/>
</dbReference>
<evidence type="ECO:0000313" key="3">
    <source>
        <dbReference type="EMBL" id="MBM6827991.1"/>
    </source>
</evidence>
<evidence type="ECO:0000256" key="1">
    <source>
        <dbReference type="ARBA" id="ARBA00022679"/>
    </source>
</evidence>
<sequence>FYTIDNRIIINRKKLYNIDNKKVTIIFSGRIVPEKGCLELINAFKGSDYLLNNANLVIAGGVIYGENGKSDYLKRVQEAIKNINSIIMTGYIPYQEMPCLYMMSDIGIIPTMCEEAFGLCAIENMAAGNALIVSDSGALPDLLENQSGEKCGIVVARDYNYVENLKKSMEYLVNNEIARKKMGNLGKQMVENYSKQNYCSKFFELLDMIKLTVSIG</sequence>
<dbReference type="GO" id="GO:0009103">
    <property type="term" value="P:lipopolysaccharide biosynthetic process"/>
    <property type="evidence" value="ECO:0007669"/>
    <property type="project" value="TreeGrafter"/>
</dbReference>
<protein>
    <submittedName>
        <fullName evidence="3">Glycosyltransferase family 4 protein</fullName>
    </submittedName>
</protein>
<dbReference type="EMBL" id="JACJLV010000114">
    <property type="protein sequence ID" value="MBM6827991.1"/>
    <property type="molecule type" value="Genomic_DNA"/>
</dbReference>